<feature type="region of interest" description="Disordered" evidence="15">
    <location>
        <begin position="1135"/>
        <end position="1154"/>
    </location>
</feature>
<feature type="compositionally biased region" description="Low complexity" evidence="15">
    <location>
        <begin position="623"/>
        <end position="636"/>
    </location>
</feature>
<feature type="compositionally biased region" description="Basic and acidic residues" evidence="15">
    <location>
        <begin position="469"/>
        <end position="481"/>
    </location>
</feature>
<feature type="compositionally biased region" description="Basic and acidic residues" evidence="15">
    <location>
        <begin position="656"/>
        <end position="665"/>
    </location>
</feature>
<dbReference type="Proteomes" id="UP000239181">
    <property type="component" value="Unassembled WGS sequence"/>
</dbReference>
<feature type="transmembrane region" description="Helical" evidence="16">
    <location>
        <begin position="110"/>
        <end position="132"/>
    </location>
</feature>
<evidence type="ECO:0000256" key="16">
    <source>
        <dbReference type="SAM" id="Phobius"/>
    </source>
</evidence>
<evidence type="ECO:0000256" key="2">
    <source>
        <dbReference type="ARBA" id="ARBA00006474"/>
    </source>
</evidence>
<dbReference type="GO" id="GO:0051301">
    <property type="term" value="P:cell division"/>
    <property type="evidence" value="ECO:0007669"/>
    <property type="project" value="UniProtKB-KW"/>
</dbReference>
<evidence type="ECO:0000313" key="18">
    <source>
        <dbReference type="EMBL" id="PRD14735.1"/>
    </source>
</evidence>
<evidence type="ECO:0000256" key="13">
    <source>
        <dbReference type="ARBA" id="ARBA00023306"/>
    </source>
</evidence>
<feature type="compositionally biased region" description="Acidic residues" evidence="15">
    <location>
        <begin position="211"/>
        <end position="222"/>
    </location>
</feature>
<dbReference type="GO" id="GO:0003677">
    <property type="term" value="F:DNA binding"/>
    <property type="evidence" value="ECO:0007669"/>
    <property type="project" value="UniProtKB-KW"/>
</dbReference>
<dbReference type="OrthoDB" id="9807790at2"/>
<evidence type="ECO:0000256" key="8">
    <source>
        <dbReference type="ARBA" id="ARBA00022829"/>
    </source>
</evidence>
<dbReference type="GO" id="GO:0005524">
    <property type="term" value="F:ATP binding"/>
    <property type="evidence" value="ECO:0007669"/>
    <property type="project" value="UniProtKB-UniRule"/>
</dbReference>
<feature type="compositionally biased region" description="Low complexity" evidence="15">
    <location>
        <begin position="544"/>
        <end position="571"/>
    </location>
</feature>
<dbReference type="InterPro" id="IPR036388">
    <property type="entry name" value="WH-like_DNA-bd_sf"/>
</dbReference>
<evidence type="ECO:0000313" key="19">
    <source>
        <dbReference type="Proteomes" id="UP000239181"/>
    </source>
</evidence>
<keyword evidence="12 16" id="KW-0472">Membrane</keyword>
<dbReference type="PANTHER" id="PTHR22683:SF41">
    <property type="entry name" value="DNA TRANSLOCASE FTSK"/>
    <property type="match status" value="1"/>
</dbReference>
<reference evidence="18 19" key="1">
    <citation type="submission" date="2017-10" db="EMBL/GenBank/DDBJ databases">
        <title>Draft genome of two endophytic bacteria isolated from 'guarana' Paullinia cupana (Mart.) Ducke.</title>
        <authorList>
            <person name="Siqueira K.A."/>
            <person name="Liotti R.G."/>
            <person name="Mendes T.A."/>
            <person name="Soares M.A."/>
        </authorList>
    </citation>
    <scope>NUCLEOTIDE SEQUENCE [LARGE SCALE GENOMIC DNA]</scope>
    <source>
        <strain evidence="18 19">342</strain>
    </source>
</reference>
<protein>
    <recommendedName>
        <fullName evidence="3">DNA translocase FtsK</fullName>
    </recommendedName>
</protein>
<feature type="compositionally biased region" description="Polar residues" evidence="15">
    <location>
        <begin position="379"/>
        <end position="390"/>
    </location>
</feature>
<dbReference type="PROSITE" id="PS50901">
    <property type="entry name" value="FTSK"/>
    <property type="match status" value="1"/>
</dbReference>
<feature type="region of interest" description="Disordered" evidence="15">
    <location>
        <begin position="1203"/>
        <end position="1222"/>
    </location>
</feature>
<evidence type="ECO:0000256" key="5">
    <source>
        <dbReference type="ARBA" id="ARBA00022618"/>
    </source>
</evidence>
<keyword evidence="11" id="KW-0238">DNA-binding</keyword>
<feature type="compositionally biased region" description="Low complexity" evidence="15">
    <location>
        <begin position="672"/>
        <end position="696"/>
    </location>
</feature>
<feature type="transmembrane region" description="Helical" evidence="16">
    <location>
        <begin position="75"/>
        <end position="98"/>
    </location>
</feature>
<sequence length="1222" mass="132186">MSQEYTEDKEVSLQPLSSGRRLLEALLIIVALFAIYLMVALLSFNASDPSWSQTAWHEPIHNLGGGVGAWLADTLFFIFGVMAYAIPPVILGLCWITFRQRSSQEYIDYFAVALRLIGVLALVVTSCGLAALNADDMGYFASGGVIGSLLSNAMAPWVNGPAGTLILLCVWAAGLTLYTGWSWLTIAEKIGAVVMGVLTFASNRSRADEKWQEDDDYEEEDAPVISSRATRKDEGDDVLLAKHALPDAEDDEHDPLLAKPLKAASDESAAPAVSVAEVASTGQAAAVSAVASTNAFAAEATNTDALQHTPSAHHEPVVAQPQASALSQPTSPPAQSATQQTAQPPVYRFEIPQEVQTPPPVAPSYQDEDDGPQMGNWREASSSPFEFSPQSTSHAAATIATAAGVGAAVVQASDNAMPFMPGFSATSDDDDNPQVKQGIGPELPRPKPVKLPTRRELASYGIKLPSQRMAEEKAREEELRQQQEQQQAAARYAVPQLSDEQDNEAEEASLRAAFLAQQQQRYGEALSPEEEDLVQQAALASQFAAQQQQRYAAESAPAASSAPSASEPAAPTFTLDTSSAFDFSPMDDLVDDGPAEPLFMPSAVTEPEHVAPQWQQPPVSTYQQPQSSVSAQQPQALVTAPQRQWREEPASQWQKAEPESQRQPEPDSWQSAREQAADPAAASAWRPVPAAQAVQPPATVEPVAAEPDMDSLIHPFLVRHEQPTYKPTTPLPSLDLLTSPPTETEPVDHFALEQTSRLIEARLADYRVKAEVVGNSPGPVITRFELDLAPGVKAARISNLSRDLARSLSAVAVRVVEVIPGRPYVGLELPNQKRQTVYLREVLNCPAFLDNPSPLSIVLGKDISGEPVVADLGKMPHLLVAGTTGSGKSVGVNAMILSILYKATPKEVRFIMIDPKMLELSVYEGIPHLLTDVVTDMKDAANALRWCVVEMERRYKLMSALGVRNIAGYNEKVDLAEEMGRPIPDPFWKPTDSMDMTPPVLQKEPYIVVMVDEFADLIMTVGKKVEELIARLAQKARAAGIHLVLATQRPSVDVITGLIKANIPTRIAFTVSSKIDSRTILDQGGAESLLGMGDMLYLAPNSSIPVRVHGAFVRDQEVHAVVKDWKARERPKYKEGILSGGDDGESAGGGMEGDEELDQLFDQAVAFVVDKRRASISGVQRQFRIGYNRAARIIEQMEAQGIVSSPGHNGNREVLAPPPHEM</sequence>
<evidence type="ECO:0000256" key="9">
    <source>
        <dbReference type="ARBA" id="ARBA00022840"/>
    </source>
</evidence>
<evidence type="ECO:0000256" key="11">
    <source>
        <dbReference type="ARBA" id="ARBA00023125"/>
    </source>
</evidence>
<evidence type="ECO:0000256" key="1">
    <source>
        <dbReference type="ARBA" id="ARBA00004651"/>
    </source>
</evidence>
<dbReference type="SUPFAM" id="SSF46785">
    <property type="entry name" value="Winged helix' DNA-binding domain"/>
    <property type="match status" value="1"/>
</dbReference>
<feature type="region of interest" description="Disordered" evidence="15">
    <location>
        <begin position="544"/>
        <end position="696"/>
    </location>
</feature>
<dbReference type="EMBL" id="PDET01000009">
    <property type="protein sequence ID" value="PRD14735.1"/>
    <property type="molecule type" value="Genomic_DNA"/>
</dbReference>
<proteinExistence type="inferred from homology"/>
<dbReference type="Gene3D" id="1.10.10.10">
    <property type="entry name" value="Winged helix-like DNA-binding domain superfamily/Winged helix DNA-binding domain"/>
    <property type="match status" value="1"/>
</dbReference>
<evidence type="ECO:0000256" key="15">
    <source>
        <dbReference type="SAM" id="MobiDB-lite"/>
    </source>
</evidence>
<feature type="compositionally biased region" description="Low complexity" evidence="15">
    <location>
        <begin position="319"/>
        <end position="342"/>
    </location>
</feature>
<dbReference type="FunFam" id="3.40.50.300:FF:000209">
    <property type="entry name" value="Cell division protein FtsK"/>
    <property type="match status" value="1"/>
</dbReference>
<dbReference type="InterPro" id="IPR041027">
    <property type="entry name" value="FtsK_alpha"/>
</dbReference>
<dbReference type="GO" id="GO:0007059">
    <property type="term" value="P:chromosome segregation"/>
    <property type="evidence" value="ECO:0007669"/>
    <property type="project" value="UniProtKB-KW"/>
</dbReference>
<dbReference type="CDD" id="cd01127">
    <property type="entry name" value="TrwB_TraG_TraD_VirD4"/>
    <property type="match status" value="1"/>
</dbReference>
<dbReference type="FunFam" id="3.30.980.40:FF:000001">
    <property type="entry name" value="DNA translocase FtsK"/>
    <property type="match status" value="1"/>
</dbReference>
<keyword evidence="10 16" id="KW-1133">Transmembrane helix</keyword>
<evidence type="ECO:0000256" key="4">
    <source>
        <dbReference type="ARBA" id="ARBA00022475"/>
    </source>
</evidence>
<name>A0A2S9IAC5_9GAMM</name>
<dbReference type="PANTHER" id="PTHR22683">
    <property type="entry name" value="SPORULATION PROTEIN RELATED"/>
    <property type="match status" value="1"/>
</dbReference>
<feature type="domain" description="FtsK" evidence="17">
    <location>
        <begin position="865"/>
        <end position="1078"/>
    </location>
</feature>
<evidence type="ECO:0000256" key="6">
    <source>
        <dbReference type="ARBA" id="ARBA00022692"/>
    </source>
</evidence>
<organism evidence="18 19">
    <name type="scientific">Pantoea coffeiphila</name>
    <dbReference type="NCBI Taxonomy" id="1465635"/>
    <lineage>
        <taxon>Bacteria</taxon>
        <taxon>Pseudomonadati</taxon>
        <taxon>Pseudomonadota</taxon>
        <taxon>Gammaproteobacteria</taxon>
        <taxon>Enterobacterales</taxon>
        <taxon>Erwiniaceae</taxon>
        <taxon>Pantoea</taxon>
    </lineage>
</organism>
<keyword evidence="6 16" id="KW-0812">Transmembrane</keyword>
<dbReference type="Gene3D" id="3.30.980.40">
    <property type="match status" value="1"/>
</dbReference>
<evidence type="ECO:0000256" key="12">
    <source>
        <dbReference type="ARBA" id="ARBA00023136"/>
    </source>
</evidence>
<comment type="caution">
    <text evidence="18">The sequence shown here is derived from an EMBL/GenBank/DDBJ whole genome shotgun (WGS) entry which is preliminary data.</text>
</comment>
<keyword evidence="4" id="KW-1003">Cell membrane</keyword>
<evidence type="ECO:0000256" key="14">
    <source>
        <dbReference type="PROSITE-ProRule" id="PRU00289"/>
    </source>
</evidence>
<dbReference type="SMART" id="SM00843">
    <property type="entry name" value="Ftsk_gamma"/>
    <property type="match status" value="1"/>
</dbReference>
<feature type="region of interest" description="Disordered" evidence="15">
    <location>
        <begin position="421"/>
        <end position="507"/>
    </location>
</feature>
<dbReference type="Pfam" id="PF01580">
    <property type="entry name" value="FtsK_SpoIIIE"/>
    <property type="match status" value="1"/>
</dbReference>
<dbReference type="InterPro" id="IPR027417">
    <property type="entry name" value="P-loop_NTPase"/>
</dbReference>
<feature type="region of interest" description="Disordered" evidence="15">
    <location>
        <begin position="309"/>
        <end position="342"/>
    </location>
</feature>
<dbReference type="InterPro" id="IPR018541">
    <property type="entry name" value="Ftsk_gamma"/>
</dbReference>
<feature type="transmembrane region" description="Helical" evidence="16">
    <location>
        <begin position="22"/>
        <end position="44"/>
    </location>
</feature>
<dbReference type="InterPro" id="IPR025199">
    <property type="entry name" value="FtsK_4TM"/>
</dbReference>
<feature type="compositionally biased region" description="Polar residues" evidence="15">
    <location>
        <begin position="613"/>
        <end position="622"/>
    </location>
</feature>
<dbReference type="Pfam" id="PF09397">
    <property type="entry name" value="FtsK_gamma"/>
    <property type="match status" value="1"/>
</dbReference>
<dbReference type="InterPro" id="IPR036390">
    <property type="entry name" value="WH_DNA-bd_sf"/>
</dbReference>
<evidence type="ECO:0000259" key="17">
    <source>
        <dbReference type="PROSITE" id="PS50901"/>
    </source>
</evidence>
<dbReference type="InterPro" id="IPR050206">
    <property type="entry name" value="FtsK/SpoIIIE/SftA"/>
</dbReference>
<feature type="binding site" evidence="14">
    <location>
        <begin position="882"/>
        <end position="889"/>
    </location>
    <ligand>
        <name>ATP</name>
        <dbReference type="ChEBI" id="CHEBI:30616"/>
    </ligand>
</feature>
<evidence type="ECO:0000256" key="10">
    <source>
        <dbReference type="ARBA" id="ARBA00022989"/>
    </source>
</evidence>
<keyword evidence="13" id="KW-0131">Cell cycle</keyword>
<dbReference type="Pfam" id="PF17854">
    <property type="entry name" value="FtsK_alpha"/>
    <property type="match status" value="1"/>
</dbReference>
<feature type="region of interest" description="Disordered" evidence="15">
    <location>
        <begin position="354"/>
        <end position="390"/>
    </location>
</feature>
<evidence type="ECO:0000256" key="3">
    <source>
        <dbReference type="ARBA" id="ARBA00020887"/>
    </source>
</evidence>
<evidence type="ECO:0000256" key="7">
    <source>
        <dbReference type="ARBA" id="ARBA00022741"/>
    </source>
</evidence>
<keyword evidence="8" id="KW-0159">Chromosome partition</keyword>
<dbReference type="AlphaFoldDB" id="A0A2S9IAC5"/>
<accession>A0A2S9IAC5</accession>
<dbReference type="RefSeq" id="WP_105593457.1">
    <property type="nucleotide sequence ID" value="NZ_PDET01000009.1"/>
</dbReference>
<dbReference type="GO" id="GO:0005886">
    <property type="term" value="C:plasma membrane"/>
    <property type="evidence" value="ECO:0007669"/>
    <property type="project" value="UniProtKB-SubCell"/>
</dbReference>
<feature type="region of interest" description="Disordered" evidence="15">
    <location>
        <begin position="208"/>
        <end position="231"/>
    </location>
</feature>
<feature type="compositionally biased region" description="Gly residues" evidence="15">
    <location>
        <begin position="1138"/>
        <end position="1151"/>
    </location>
</feature>
<keyword evidence="5 18" id="KW-0132">Cell division</keyword>
<dbReference type="Gene3D" id="3.40.50.300">
    <property type="entry name" value="P-loop containing nucleotide triphosphate hydrolases"/>
    <property type="match status" value="1"/>
</dbReference>
<dbReference type="Pfam" id="PF13491">
    <property type="entry name" value="FtsK_4TM"/>
    <property type="match status" value="1"/>
</dbReference>
<gene>
    <name evidence="18" type="ORF">CQW29_14595</name>
</gene>
<dbReference type="SUPFAM" id="SSF52540">
    <property type="entry name" value="P-loop containing nucleoside triphosphate hydrolases"/>
    <property type="match status" value="1"/>
</dbReference>
<comment type="similarity">
    <text evidence="2">Belongs to the FtsK/SpoIIIE/SftA family.</text>
</comment>
<comment type="subcellular location">
    <subcellularLocation>
        <location evidence="1">Cell membrane</location>
        <topology evidence="1">Multi-pass membrane protein</topology>
    </subcellularLocation>
</comment>
<keyword evidence="9 14" id="KW-0067">ATP-binding</keyword>
<keyword evidence="19" id="KW-1185">Reference proteome</keyword>
<keyword evidence="7 14" id="KW-0547">Nucleotide-binding</keyword>
<feature type="compositionally biased region" description="Low complexity" evidence="15">
    <location>
        <begin position="482"/>
        <end position="493"/>
    </location>
</feature>
<dbReference type="InterPro" id="IPR002543">
    <property type="entry name" value="FtsK_dom"/>
</dbReference>